<evidence type="ECO:0000313" key="3">
    <source>
        <dbReference type="Proteomes" id="UP000435357"/>
    </source>
</evidence>
<sequence>MRTFLFSIFLFINLFSFGQNPTSIFGFFPEAQLSYKTANEFKISTKIESQQGIINTSPDMNPHYNYYHNQTDFQGFIGKSINPFVSVTIGYQYRIDPQSNNSNRSIQQISFVQPLTGIKLGHRIRTDQTFAAEENPEFRGRYRLSAEIPLSGQSLDPTEFYCILSDEGIISHQNDDTGFENRFVLGVGKLLTKHQKVQVAIDYRTDKFSAQSIRHRTWIKFGWFASFSAKK</sequence>
<dbReference type="Proteomes" id="UP000435357">
    <property type="component" value="Unassembled WGS sequence"/>
</dbReference>
<keyword evidence="1" id="KW-0732">Signal</keyword>
<reference evidence="2 3" key="1">
    <citation type="submission" date="2019-09" db="EMBL/GenBank/DDBJ databases">
        <title>Genomes of Cryomorphaceae.</title>
        <authorList>
            <person name="Bowman J.P."/>
        </authorList>
    </citation>
    <scope>NUCLEOTIDE SEQUENCE [LARGE SCALE GENOMIC DNA]</scope>
    <source>
        <strain evidence="2 3">KCTC 52047</strain>
    </source>
</reference>
<feature type="signal peptide" evidence="1">
    <location>
        <begin position="1"/>
        <end position="18"/>
    </location>
</feature>
<name>A0A6N6M5S1_9FLAO</name>
<keyword evidence="3" id="KW-1185">Reference proteome</keyword>
<protein>
    <submittedName>
        <fullName evidence="2">DUF2490 domain-containing protein</fullName>
    </submittedName>
</protein>
<dbReference type="EMBL" id="WACR01000004">
    <property type="protein sequence ID" value="KAB1064873.1"/>
    <property type="molecule type" value="Genomic_DNA"/>
</dbReference>
<dbReference type="InterPro" id="IPR019619">
    <property type="entry name" value="DUF2490"/>
</dbReference>
<evidence type="ECO:0000256" key="1">
    <source>
        <dbReference type="SAM" id="SignalP"/>
    </source>
</evidence>
<gene>
    <name evidence="2" type="ORF">F3059_05825</name>
</gene>
<comment type="caution">
    <text evidence="2">The sequence shown here is derived from an EMBL/GenBank/DDBJ whole genome shotgun (WGS) entry which is preliminary data.</text>
</comment>
<dbReference type="OrthoDB" id="1121653at2"/>
<dbReference type="Pfam" id="PF10677">
    <property type="entry name" value="DUF2490"/>
    <property type="match status" value="1"/>
</dbReference>
<dbReference type="RefSeq" id="WP_151167193.1">
    <property type="nucleotide sequence ID" value="NZ_WACR01000004.1"/>
</dbReference>
<accession>A0A6N6M5S1</accession>
<organism evidence="2 3">
    <name type="scientific">Salibacter halophilus</name>
    <dbReference type="NCBI Taxonomy" id="1803916"/>
    <lineage>
        <taxon>Bacteria</taxon>
        <taxon>Pseudomonadati</taxon>
        <taxon>Bacteroidota</taxon>
        <taxon>Flavobacteriia</taxon>
        <taxon>Flavobacteriales</taxon>
        <taxon>Salibacteraceae</taxon>
        <taxon>Salibacter</taxon>
    </lineage>
</organism>
<evidence type="ECO:0000313" key="2">
    <source>
        <dbReference type="EMBL" id="KAB1064873.1"/>
    </source>
</evidence>
<feature type="chain" id="PRO_5026948756" evidence="1">
    <location>
        <begin position="19"/>
        <end position="231"/>
    </location>
</feature>
<dbReference type="AlphaFoldDB" id="A0A6N6M5S1"/>
<proteinExistence type="predicted"/>